<feature type="compositionally biased region" description="Pro residues" evidence="1">
    <location>
        <begin position="352"/>
        <end position="373"/>
    </location>
</feature>
<sequence>MRIPTGSIVTACALSVMLLVAGCVHPGVKAARMGGDVYLVPAAAQGPDPFTGSTVTGTGEPAVPDAAGADPTATRTPGVSSTGPPPATSSGPALPAALVAAPLSAVRVLSGATPGLYGGTAGVAGCDVQRQIAYLTADRDRGDAFAHAAGISASGIPGYLHGLTPVVLRADTRVTSHGYRAGKAVGHQAVLQAGTAVLVDDRGVPRVRCACGNPLGWPAPARGGFGARGTAWSGYRPGQVIAVTPAPRAVTSITLVNAHARTWIRRRIGHDVRDDQVVPAPAGAATAPGDSPAPTATTAATAPPYDALPRPAVSGPRTPPGATGRPPAALPPTALDPFAGRTTTAPATAVPLTPPFLGPAPAPPDAHPDPGPDAGPLDDFGLPAASHPPDAANLPAAPGLPDGGTGLDAPSGSRPAAVSGTTHGATPGTRTDLPGG</sequence>
<dbReference type="Proteomes" id="UP000618795">
    <property type="component" value="Unassembled WGS sequence"/>
</dbReference>
<proteinExistence type="predicted"/>
<feature type="chain" id="PRO_5038599640" description="DUF6777 domain-containing protein" evidence="2">
    <location>
        <begin position="22"/>
        <end position="436"/>
    </location>
</feature>
<feature type="compositionally biased region" description="Low complexity" evidence="1">
    <location>
        <begin position="320"/>
        <end position="351"/>
    </location>
</feature>
<evidence type="ECO:0000256" key="1">
    <source>
        <dbReference type="SAM" id="MobiDB-lite"/>
    </source>
</evidence>
<evidence type="ECO:0000256" key="2">
    <source>
        <dbReference type="SAM" id="SignalP"/>
    </source>
</evidence>
<evidence type="ECO:0000313" key="5">
    <source>
        <dbReference type="Proteomes" id="UP000618795"/>
    </source>
</evidence>
<comment type="caution">
    <text evidence="4">The sequence shown here is derived from an EMBL/GenBank/DDBJ whole genome shotgun (WGS) entry which is preliminary data.</text>
</comment>
<reference evidence="4" key="1">
    <citation type="journal article" date="2014" name="Int. J. Syst. Evol. Microbiol.">
        <title>Complete genome sequence of Corynebacterium casei LMG S-19264T (=DSM 44701T), isolated from a smear-ripened cheese.</title>
        <authorList>
            <consortium name="US DOE Joint Genome Institute (JGI-PGF)"/>
            <person name="Walter F."/>
            <person name="Albersmeier A."/>
            <person name="Kalinowski J."/>
            <person name="Ruckert C."/>
        </authorList>
    </citation>
    <scope>NUCLEOTIDE SEQUENCE</scope>
    <source>
        <strain evidence="4">JCM 4369</strain>
    </source>
</reference>
<dbReference type="EMBL" id="BMTD01000022">
    <property type="protein sequence ID" value="GGV20900.1"/>
    <property type="molecule type" value="Genomic_DNA"/>
</dbReference>
<evidence type="ECO:0000313" key="4">
    <source>
        <dbReference type="EMBL" id="GGV20900.1"/>
    </source>
</evidence>
<dbReference type="InterPro" id="IPR046704">
    <property type="entry name" value="DUF6777"/>
</dbReference>
<feature type="region of interest" description="Disordered" evidence="1">
    <location>
        <begin position="50"/>
        <end position="91"/>
    </location>
</feature>
<organism evidence="4 5">
    <name type="scientific">Streptomyces filipinensis</name>
    <dbReference type="NCBI Taxonomy" id="66887"/>
    <lineage>
        <taxon>Bacteria</taxon>
        <taxon>Bacillati</taxon>
        <taxon>Actinomycetota</taxon>
        <taxon>Actinomycetes</taxon>
        <taxon>Kitasatosporales</taxon>
        <taxon>Streptomycetaceae</taxon>
        <taxon>Streptomyces</taxon>
    </lineage>
</organism>
<gene>
    <name evidence="4" type="ORF">GCM10010260_71350</name>
</gene>
<feature type="compositionally biased region" description="Low complexity" evidence="1">
    <location>
        <begin position="374"/>
        <end position="383"/>
    </location>
</feature>
<feature type="signal peptide" evidence="2">
    <location>
        <begin position="1"/>
        <end position="21"/>
    </location>
</feature>
<dbReference type="RefSeq" id="WP_191877619.1">
    <property type="nucleotide sequence ID" value="NZ_BMTD01000022.1"/>
</dbReference>
<keyword evidence="2" id="KW-0732">Signal</keyword>
<feature type="region of interest" description="Disordered" evidence="1">
    <location>
        <begin position="280"/>
        <end position="436"/>
    </location>
</feature>
<evidence type="ECO:0000259" key="3">
    <source>
        <dbReference type="Pfam" id="PF20568"/>
    </source>
</evidence>
<reference evidence="4" key="2">
    <citation type="submission" date="2020-09" db="EMBL/GenBank/DDBJ databases">
        <authorList>
            <person name="Sun Q."/>
            <person name="Ohkuma M."/>
        </authorList>
    </citation>
    <scope>NUCLEOTIDE SEQUENCE</scope>
    <source>
        <strain evidence="4">JCM 4369</strain>
    </source>
</reference>
<dbReference type="Pfam" id="PF20568">
    <property type="entry name" value="DUF6777"/>
    <property type="match status" value="1"/>
</dbReference>
<accession>A0A918ME54</accession>
<feature type="compositionally biased region" description="Low complexity" evidence="1">
    <location>
        <begin position="74"/>
        <end position="91"/>
    </location>
</feature>
<feature type="compositionally biased region" description="Low complexity" evidence="1">
    <location>
        <begin position="280"/>
        <end position="307"/>
    </location>
</feature>
<dbReference type="PROSITE" id="PS51257">
    <property type="entry name" value="PROKAR_LIPOPROTEIN"/>
    <property type="match status" value="1"/>
</dbReference>
<name>A0A918ME54_9ACTN</name>
<keyword evidence="5" id="KW-1185">Reference proteome</keyword>
<dbReference type="AlphaFoldDB" id="A0A918ME54"/>
<feature type="domain" description="DUF6777" evidence="3">
    <location>
        <begin position="108"/>
        <end position="269"/>
    </location>
</feature>
<protein>
    <recommendedName>
        <fullName evidence="3">DUF6777 domain-containing protein</fullName>
    </recommendedName>
</protein>